<gene>
    <name evidence="1" type="ORF">SCF082_LOCUS4871</name>
</gene>
<comment type="caution">
    <text evidence="1">The sequence shown here is derived from an EMBL/GenBank/DDBJ whole genome shotgun (WGS) entry which is preliminary data.</text>
</comment>
<protein>
    <recommendedName>
        <fullName evidence="3">Protein kinase domain-containing protein</fullName>
    </recommendedName>
</protein>
<evidence type="ECO:0000313" key="1">
    <source>
        <dbReference type="EMBL" id="CAK8996625.1"/>
    </source>
</evidence>
<evidence type="ECO:0000313" key="2">
    <source>
        <dbReference type="Proteomes" id="UP001642464"/>
    </source>
</evidence>
<reference evidence="1 2" key="1">
    <citation type="submission" date="2024-02" db="EMBL/GenBank/DDBJ databases">
        <authorList>
            <person name="Chen Y."/>
            <person name="Shah S."/>
            <person name="Dougan E. K."/>
            <person name="Thang M."/>
            <person name="Chan C."/>
        </authorList>
    </citation>
    <scope>NUCLEOTIDE SEQUENCE [LARGE SCALE GENOMIC DNA]</scope>
</reference>
<organism evidence="1 2">
    <name type="scientific">Durusdinium trenchii</name>
    <dbReference type="NCBI Taxonomy" id="1381693"/>
    <lineage>
        <taxon>Eukaryota</taxon>
        <taxon>Sar</taxon>
        <taxon>Alveolata</taxon>
        <taxon>Dinophyceae</taxon>
        <taxon>Suessiales</taxon>
        <taxon>Symbiodiniaceae</taxon>
        <taxon>Durusdinium</taxon>
    </lineage>
</organism>
<name>A0ABP0I206_9DINO</name>
<keyword evidence="2" id="KW-1185">Reference proteome</keyword>
<proteinExistence type="predicted"/>
<sequence>MKKCPGERLCEFVAHKFYANQMSQLTHALELVGQSLSQFHFRYGHEQHGDFQPSNIYYEESTDTVTFIDVGGMGVPTLGGDVDHFHQCIRAMTSSYQANLFVELLRAFDKGYQSPCTPRLQQGFRALR</sequence>
<accession>A0ABP0I206</accession>
<evidence type="ECO:0008006" key="3">
    <source>
        <dbReference type="Google" id="ProtNLM"/>
    </source>
</evidence>
<dbReference type="Proteomes" id="UP001642464">
    <property type="component" value="Unassembled WGS sequence"/>
</dbReference>
<dbReference type="EMBL" id="CAXAMM010002558">
    <property type="protein sequence ID" value="CAK8996625.1"/>
    <property type="molecule type" value="Genomic_DNA"/>
</dbReference>